<keyword evidence="4" id="KW-1185">Reference proteome</keyword>
<feature type="signal peptide" evidence="2">
    <location>
        <begin position="1"/>
        <end position="22"/>
    </location>
</feature>
<dbReference type="STRING" id="1166073.SAMN05192530_101365"/>
<feature type="region of interest" description="Disordered" evidence="1">
    <location>
        <begin position="126"/>
        <end position="150"/>
    </location>
</feature>
<feature type="chain" id="PRO_5011438643" description="Curlin associated repeat-containing protein" evidence="2">
    <location>
        <begin position="23"/>
        <end position="150"/>
    </location>
</feature>
<name>A0A1H0CLH9_9HYPH</name>
<sequence>MIRPCQAAGVLAVLLCAPAAWAQSTVSPQSDWNGNYGFASTADKNLRLLQTDVLRKNEEGYYESLGKTQITSFNNVHYGDEIGTQTNNERNEIGQQTTAIGAVNNSTNNIDISGRGNINVATSNEAQSHGCQDGRVSIDATLPGGQPTCN</sequence>
<evidence type="ECO:0000313" key="4">
    <source>
        <dbReference type="Proteomes" id="UP000198793"/>
    </source>
</evidence>
<evidence type="ECO:0000256" key="1">
    <source>
        <dbReference type="SAM" id="MobiDB-lite"/>
    </source>
</evidence>
<evidence type="ECO:0000256" key="2">
    <source>
        <dbReference type="SAM" id="SignalP"/>
    </source>
</evidence>
<dbReference type="RefSeq" id="WP_090667988.1">
    <property type="nucleotide sequence ID" value="NZ_FNIT01000001.1"/>
</dbReference>
<evidence type="ECO:0000313" key="3">
    <source>
        <dbReference type="EMBL" id="SDN58730.1"/>
    </source>
</evidence>
<protein>
    <recommendedName>
        <fullName evidence="5">Curlin associated repeat-containing protein</fullName>
    </recommendedName>
</protein>
<accession>A0A1H0CLH9</accession>
<dbReference type="OrthoDB" id="7906733at2"/>
<organism evidence="3 4">
    <name type="scientific">Aureimonas jatrophae</name>
    <dbReference type="NCBI Taxonomy" id="1166073"/>
    <lineage>
        <taxon>Bacteria</taxon>
        <taxon>Pseudomonadati</taxon>
        <taxon>Pseudomonadota</taxon>
        <taxon>Alphaproteobacteria</taxon>
        <taxon>Hyphomicrobiales</taxon>
        <taxon>Aurantimonadaceae</taxon>
        <taxon>Aureimonas</taxon>
    </lineage>
</organism>
<keyword evidence="2" id="KW-0732">Signal</keyword>
<evidence type="ECO:0008006" key="5">
    <source>
        <dbReference type="Google" id="ProtNLM"/>
    </source>
</evidence>
<reference evidence="3 4" key="1">
    <citation type="submission" date="2016-10" db="EMBL/GenBank/DDBJ databases">
        <authorList>
            <person name="de Groot N.N."/>
        </authorList>
    </citation>
    <scope>NUCLEOTIDE SEQUENCE [LARGE SCALE GENOMIC DNA]</scope>
    <source>
        <strain evidence="4">L7-484,KACC 16230,DSM 25025</strain>
    </source>
</reference>
<gene>
    <name evidence="3" type="ORF">SAMN05192530_101365</name>
</gene>
<dbReference type="EMBL" id="FNIT01000001">
    <property type="protein sequence ID" value="SDN58730.1"/>
    <property type="molecule type" value="Genomic_DNA"/>
</dbReference>
<dbReference type="Proteomes" id="UP000198793">
    <property type="component" value="Unassembled WGS sequence"/>
</dbReference>
<dbReference type="AlphaFoldDB" id="A0A1H0CLH9"/>
<proteinExistence type="predicted"/>